<dbReference type="InterPro" id="IPR008271">
    <property type="entry name" value="Ser/Thr_kinase_AS"/>
</dbReference>
<keyword evidence="5" id="KW-1017">Isopeptide bond</keyword>
<evidence type="ECO:0000256" key="23">
    <source>
        <dbReference type="ARBA" id="ARBA00048659"/>
    </source>
</evidence>
<evidence type="ECO:0000256" key="12">
    <source>
        <dbReference type="ARBA" id="ARBA00022777"/>
    </source>
</evidence>
<comment type="catalytic activity">
    <reaction evidence="24">
        <text>L-seryl-[protein] + ATP = O-phospho-L-seryl-[protein] + ADP + H(+)</text>
        <dbReference type="Rhea" id="RHEA:17989"/>
        <dbReference type="Rhea" id="RHEA-COMP:9863"/>
        <dbReference type="Rhea" id="RHEA-COMP:11604"/>
        <dbReference type="ChEBI" id="CHEBI:15378"/>
        <dbReference type="ChEBI" id="CHEBI:29999"/>
        <dbReference type="ChEBI" id="CHEBI:30616"/>
        <dbReference type="ChEBI" id="CHEBI:83421"/>
        <dbReference type="ChEBI" id="CHEBI:456216"/>
        <dbReference type="EC" id="2.7.11.1"/>
    </reaction>
    <physiologicalReaction direction="left-to-right" evidence="24">
        <dbReference type="Rhea" id="RHEA:17990"/>
    </physiologicalReaction>
</comment>
<evidence type="ECO:0000256" key="9">
    <source>
        <dbReference type="ARBA" id="ARBA00022679"/>
    </source>
</evidence>
<evidence type="ECO:0000256" key="15">
    <source>
        <dbReference type="ARBA" id="ARBA00022843"/>
    </source>
</evidence>
<evidence type="ECO:0000256" key="10">
    <source>
        <dbReference type="ARBA" id="ARBA00022728"/>
    </source>
</evidence>
<evidence type="ECO:0000313" key="27">
    <source>
        <dbReference type="EMBL" id="EOA98851.1"/>
    </source>
</evidence>
<feature type="region of interest" description="Disordered" evidence="25">
    <location>
        <begin position="1"/>
        <end position="91"/>
    </location>
</feature>
<proteinExistence type="inferred from homology"/>
<dbReference type="CDD" id="cd14135">
    <property type="entry name" value="STKc_PRP4"/>
    <property type="match status" value="1"/>
</dbReference>
<keyword evidence="12 27" id="KW-0418">Kinase</keyword>
<evidence type="ECO:0000256" key="4">
    <source>
        <dbReference type="ARBA" id="ARBA00022454"/>
    </source>
</evidence>
<keyword evidence="8" id="KW-0507">mRNA processing</keyword>
<feature type="compositionally biased region" description="Basic and acidic residues" evidence="25">
    <location>
        <begin position="71"/>
        <end position="88"/>
    </location>
</feature>
<keyword evidence="18" id="KW-0539">Nucleus</keyword>
<evidence type="ECO:0000256" key="3">
    <source>
        <dbReference type="ARBA" id="ARBA00012513"/>
    </source>
</evidence>
<keyword evidence="9" id="KW-0808">Transferase</keyword>
<dbReference type="AlphaFoldDB" id="R0JNZ7"/>
<feature type="compositionally biased region" description="Basic residues" evidence="25">
    <location>
        <begin position="56"/>
        <end position="70"/>
    </location>
</feature>
<keyword evidence="15" id="KW-0832">Ubl conjugation</keyword>
<dbReference type="InterPro" id="IPR050494">
    <property type="entry name" value="Ser_Thr_dual-spec_kinase"/>
</dbReference>
<dbReference type="InterPro" id="IPR044092">
    <property type="entry name" value="STKc_PRP4"/>
</dbReference>
<dbReference type="SUPFAM" id="SSF56112">
    <property type="entry name" value="Protein kinase-like (PK-like)"/>
    <property type="match status" value="1"/>
</dbReference>
<evidence type="ECO:0000256" key="22">
    <source>
        <dbReference type="ARBA" id="ARBA00046964"/>
    </source>
</evidence>
<feature type="compositionally biased region" description="Basic residues" evidence="25">
    <location>
        <begin position="201"/>
        <end position="217"/>
    </location>
</feature>
<dbReference type="GO" id="GO:0004674">
    <property type="term" value="F:protein serine/threonine kinase activity"/>
    <property type="evidence" value="ECO:0007669"/>
    <property type="project" value="UniProtKB-KW"/>
</dbReference>
<feature type="region of interest" description="Disordered" evidence="25">
    <location>
        <begin position="537"/>
        <end position="571"/>
    </location>
</feature>
<dbReference type="EMBL" id="KB743413">
    <property type="protein sequence ID" value="EOA98851.1"/>
    <property type="molecule type" value="Genomic_DNA"/>
</dbReference>
<feature type="compositionally biased region" description="Basic and acidic residues" evidence="25">
    <location>
        <begin position="303"/>
        <end position="312"/>
    </location>
</feature>
<keyword evidence="4" id="KW-0158">Chromosome</keyword>
<keyword evidence="16" id="KW-0007">Acetylation</keyword>
<keyword evidence="10" id="KW-0747">Spliceosome</keyword>
<evidence type="ECO:0000256" key="18">
    <source>
        <dbReference type="ARBA" id="ARBA00023242"/>
    </source>
</evidence>
<dbReference type="PANTHER" id="PTHR24058">
    <property type="entry name" value="DUAL SPECIFICITY PROTEIN KINASE"/>
    <property type="match status" value="1"/>
</dbReference>
<comment type="subcellular location">
    <subcellularLocation>
        <location evidence="2">Chromosome</location>
        <location evidence="2">Centromere</location>
        <location evidence="2">Kinetochore</location>
    </subcellularLocation>
    <subcellularLocation>
        <location evidence="1">Nucleus</location>
    </subcellularLocation>
</comment>
<feature type="compositionally biased region" description="Basic residues" evidence="25">
    <location>
        <begin position="289"/>
        <end position="302"/>
    </location>
</feature>
<feature type="domain" description="Protein kinase" evidence="26">
    <location>
        <begin position="686"/>
        <end position="1002"/>
    </location>
</feature>
<keyword evidence="28" id="KW-1185">Reference proteome</keyword>
<comment type="similarity">
    <text evidence="19">Belongs to the protein kinase superfamily. CMGC Ser/Thr protein kinase family.</text>
</comment>
<dbReference type="PANTHER" id="PTHR24058:SF103">
    <property type="entry name" value="SERINE_THREONINE-PROTEIN KINASE PRP4 HOMOLOG"/>
    <property type="match status" value="1"/>
</dbReference>
<evidence type="ECO:0000256" key="20">
    <source>
        <dbReference type="ARBA" id="ARBA00023637"/>
    </source>
</evidence>
<comment type="subunit">
    <text evidence="22">Interacts with CLK1 C-terminus. Associates with the U5 snRNP and NCOR1 deacetylase complexes. Identified in the spliceosome C complex.</text>
</comment>
<evidence type="ECO:0000256" key="14">
    <source>
        <dbReference type="ARBA" id="ARBA00022840"/>
    </source>
</evidence>
<feature type="compositionally biased region" description="Low complexity" evidence="25">
    <location>
        <begin position="550"/>
        <end position="569"/>
    </location>
</feature>
<reference evidence="28" key="1">
    <citation type="journal article" date="2013" name="Nat. Genet.">
        <title>The duck genome and transcriptome provide insight into an avian influenza virus reservoir species.</title>
        <authorList>
            <person name="Huang Y."/>
            <person name="Li Y."/>
            <person name="Burt D.W."/>
            <person name="Chen H."/>
            <person name="Zhang Y."/>
            <person name="Qian W."/>
            <person name="Kim H."/>
            <person name="Gan S."/>
            <person name="Zhao Y."/>
            <person name="Li J."/>
            <person name="Yi K."/>
            <person name="Feng H."/>
            <person name="Zhu P."/>
            <person name="Li B."/>
            <person name="Liu Q."/>
            <person name="Fairley S."/>
            <person name="Magor K.E."/>
            <person name="Du Z."/>
            <person name="Hu X."/>
            <person name="Goodman L."/>
            <person name="Tafer H."/>
            <person name="Vignal A."/>
            <person name="Lee T."/>
            <person name="Kim K.W."/>
            <person name="Sheng Z."/>
            <person name="An Y."/>
            <person name="Searle S."/>
            <person name="Herrero J."/>
            <person name="Groenen M.A."/>
            <person name="Crooijmans R.P."/>
            <person name="Faraut T."/>
            <person name="Cai Q."/>
            <person name="Webster R.G."/>
            <person name="Aldridge J.R."/>
            <person name="Warren W.C."/>
            <person name="Bartschat S."/>
            <person name="Kehr S."/>
            <person name="Marz M."/>
            <person name="Stadler P.F."/>
            <person name="Smith J."/>
            <person name="Kraus R.H."/>
            <person name="Zhao Y."/>
            <person name="Ren L."/>
            <person name="Fei J."/>
            <person name="Morisson M."/>
            <person name="Kaiser P."/>
            <person name="Griffin D.K."/>
            <person name="Rao M."/>
            <person name="Pitel F."/>
            <person name="Wang J."/>
            <person name="Li N."/>
        </authorList>
    </citation>
    <scope>NUCLEOTIDE SEQUENCE [LARGE SCALE GENOMIC DNA]</scope>
</reference>
<dbReference type="GO" id="GO:0005681">
    <property type="term" value="C:spliceosomal complex"/>
    <property type="evidence" value="ECO:0007669"/>
    <property type="project" value="UniProtKB-KW"/>
</dbReference>
<dbReference type="InterPro" id="IPR011009">
    <property type="entry name" value="Kinase-like_dom_sf"/>
</dbReference>
<evidence type="ECO:0000256" key="16">
    <source>
        <dbReference type="ARBA" id="ARBA00022990"/>
    </source>
</evidence>
<keyword evidence="7" id="KW-0597">Phosphoprotein</keyword>
<evidence type="ECO:0000256" key="11">
    <source>
        <dbReference type="ARBA" id="ARBA00022741"/>
    </source>
</evidence>
<dbReference type="Gene3D" id="3.30.200.20">
    <property type="entry name" value="Phosphorylase Kinase, domain 1"/>
    <property type="match status" value="1"/>
</dbReference>
<dbReference type="SMART" id="SM00220">
    <property type="entry name" value="S_TKc"/>
    <property type="match status" value="1"/>
</dbReference>
<feature type="compositionally biased region" description="Basic residues" evidence="25">
    <location>
        <begin position="28"/>
        <end position="48"/>
    </location>
</feature>
<evidence type="ECO:0000256" key="25">
    <source>
        <dbReference type="SAM" id="MobiDB-lite"/>
    </source>
</evidence>
<feature type="compositionally biased region" description="Basic and acidic residues" evidence="25">
    <location>
        <begin position="234"/>
        <end position="257"/>
    </location>
</feature>
<feature type="compositionally biased region" description="Basic residues" evidence="25">
    <location>
        <begin position="424"/>
        <end position="483"/>
    </location>
</feature>
<evidence type="ECO:0000259" key="26">
    <source>
        <dbReference type="PROSITE" id="PS50011"/>
    </source>
</evidence>
<feature type="non-terminal residue" evidence="27">
    <location>
        <position position="1"/>
    </location>
</feature>
<evidence type="ECO:0000256" key="24">
    <source>
        <dbReference type="ARBA" id="ARBA00048977"/>
    </source>
</evidence>
<sequence>RAEDTNVSEKSTNEENGEVSEADQPQNKHNRHKKKKHKHRSKHKKHKHSSEEDKDKKHKHRHKHKKHKRKEVADASDKEDGPAKRTKIDFLAPLEDLEKQRALLKAELENELMEGKVQSGMGLILQGYESGSEEEGEINEKARNGTRPATKSSTKGKLEPVENKASSKKGNKSESKERTRHRSDKKKSKVGVDGIKEKTTRSKSKERRKSKSPYKRSKSQDQTRKSRSPMLKRRSQEKNRKSKSPPEDRNKADDKSKSRDRRKSPVVNESKSRDRGRKSKSPIELRSKSKDRRSRSKDRKSRRSETDKEKKPIKSPSKDASSGKENRSPRRPGRSPKGRSLSPKPREKSRRSRSPLFNDRRSKQSKSPSRTRSPGRRLRSRSVERKRRESERRRLSSPRTRTRDDILSRRERSKDISPPSRWSPSRRRSRSPIRRRSRSPLRRSRSPRRRSRSPRRRDRGRRSRSRLRRRSRSRGGHRRRSRSKVKEDKFKGSLSEGMKVEQESSSDENLEDFDLEEEDEEAEIRQRRLQREAIVQKYKGQGQPEDSNISVPSEPSSPQSSTRSRSNSPDDILERVAADVKEYERENVDTFEASVKAKHNLMTVEQNNGSAQKKLLAPDMFTESDDMFAAYFDVELLILFFLFQSARLRAAGFGKDFKENPNLRDNWTDAEGYYRVNIGEVLDKRYNVYGYTGQGVFSNVVRARDMARANQEVAVKIIRNNELMQKTGLKELEFLKKLNDADPDDKFHCLRLFRHFYHKQHLCLVFEPLSMNLREVLKKYGKDVGLHIKAVRSYSQQLFLALKLLKRCNILHADIKPDNILVNESKTILKLCDFGSASHVADNDITPYLVSRFYRAPEIIIGKIYDYGIDMWSVGCTLYELYTGKILFPGKTNNHMLKLAMDLKGKMPNKMIRKGVFKDQHFDQNLNFMYIEVDKVTEREKVTVMSTINPTKDLLADLIGCQRLPEDQRKKVHQLKDLLDQILMLDPAKRISINQALQHAFIQEKI</sequence>
<gene>
    <name evidence="27" type="ORF">Anapl_14634</name>
</gene>
<evidence type="ECO:0000256" key="17">
    <source>
        <dbReference type="ARBA" id="ARBA00023187"/>
    </source>
</evidence>
<dbReference type="Gene3D" id="1.10.510.10">
    <property type="entry name" value="Transferase(Phosphotransferase) domain 1"/>
    <property type="match status" value="1"/>
</dbReference>
<dbReference type="Pfam" id="PF00069">
    <property type="entry name" value="Pkinase"/>
    <property type="match status" value="1"/>
</dbReference>
<evidence type="ECO:0000256" key="1">
    <source>
        <dbReference type="ARBA" id="ARBA00004123"/>
    </source>
</evidence>
<protein>
    <recommendedName>
        <fullName evidence="20">Serine/threonine-protein kinase PRP4 homolog</fullName>
        <ecNumber evidence="3">2.7.11.1</ecNumber>
    </recommendedName>
    <alternativeName>
        <fullName evidence="21">PRP4 pre-mRNA-processing factor 4 homolog</fullName>
    </alternativeName>
</protein>
<dbReference type="PROSITE" id="PS50011">
    <property type="entry name" value="PROTEIN_KINASE_DOM"/>
    <property type="match status" value="1"/>
</dbReference>
<accession>R0JNZ7</accession>
<keyword evidence="13" id="KW-0995">Kinetochore</keyword>
<feature type="compositionally biased region" description="Acidic residues" evidence="25">
    <location>
        <begin position="504"/>
        <end position="522"/>
    </location>
</feature>
<keyword evidence="17" id="KW-0508">mRNA splicing</keyword>
<evidence type="ECO:0000256" key="8">
    <source>
        <dbReference type="ARBA" id="ARBA00022664"/>
    </source>
</evidence>
<dbReference type="EC" id="2.7.11.1" evidence="3"/>
<dbReference type="FunFam" id="3.30.200.20:FF:000123">
    <property type="entry name" value="serine/threonine-protein kinase PRP4 homolog"/>
    <property type="match status" value="1"/>
</dbReference>
<feature type="non-terminal residue" evidence="27">
    <location>
        <position position="1006"/>
    </location>
</feature>
<evidence type="ECO:0000256" key="6">
    <source>
        <dbReference type="ARBA" id="ARBA00022527"/>
    </source>
</evidence>
<dbReference type="GO" id="GO:0045292">
    <property type="term" value="P:mRNA cis splicing, via spliceosome"/>
    <property type="evidence" value="ECO:0007669"/>
    <property type="project" value="InterPro"/>
</dbReference>
<feature type="compositionally biased region" description="Basic and acidic residues" evidence="25">
    <location>
        <begin position="401"/>
        <end position="415"/>
    </location>
</feature>
<feature type="compositionally biased region" description="Basic residues" evidence="25">
    <location>
        <begin position="178"/>
        <end position="189"/>
    </location>
</feature>
<feature type="compositionally biased region" description="Basic and acidic residues" evidence="25">
    <location>
        <begin position="381"/>
        <end position="394"/>
    </location>
</feature>
<evidence type="ECO:0000256" key="5">
    <source>
        <dbReference type="ARBA" id="ARBA00022499"/>
    </source>
</evidence>
<evidence type="ECO:0000256" key="19">
    <source>
        <dbReference type="ARBA" id="ARBA00023596"/>
    </source>
</evidence>
<keyword evidence="6" id="KW-0723">Serine/threonine-protein kinase</keyword>
<name>R0JNZ7_ANAPL</name>
<organism evidence="27 28">
    <name type="scientific">Anas platyrhynchos</name>
    <name type="common">Mallard</name>
    <name type="synonym">Anas boschas</name>
    <dbReference type="NCBI Taxonomy" id="8839"/>
    <lineage>
        <taxon>Eukaryota</taxon>
        <taxon>Metazoa</taxon>
        <taxon>Chordata</taxon>
        <taxon>Craniata</taxon>
        <taxon>Vertebrata</taxon>
        <taxon>Euteleostomi</taxon>
        <taxon>Archelosauria</taxon>
        <taxon>Archosauria</taxon>
        <taxon>Dinosauria</taxon>
        <taxon>Saurischia</taxon>
        <taxon>Theropoda</taxon>
        <taxon>Coelurosauria</taxon>
        <taxon>Aves</taxon>
        <taxon>Neognathae</taxon>
        <taxon>Galloanserae</taxon>
        <taxon>Anseriformes</taxon>
        <taxon>Anatidae</taxon>
        <taxon>Anatinae</taxon>
        <taxon>Anas</taxon>
    </lineage>
</organism>
<evidence type="ECO:0000256" key="7">
    <source>
        <dbReference type="ARBA" id="ARBA00022553"/>
    </source>
</evidence>
<dbReference type="FunFam" id="1.10.510.10:FF:000078">
    <property type="entry name" value="Serine/threonine-protein kinase PRP4 homolog"/>
    <property type="match status" value="1"/>
</dbReference>
<evidence type="ECO:0000256" key="2">
    <source>
        <dbReference type="ARBA" id="ARBA00004629"/>
    </source>
</evidence>
<comment type="catalytic activity">
    <reaction evidence="23">
        <text>L-threonyl-[protein] + ATP = O-phospho-L-threonyl-[protein] + ADP + H(+)</text>
        <dbReference type="Rhea" id="RHEA:46608"/>
        <dbReference type="Rhea" id="RHEA-COMP:11060"/>
        <dbReference type="Rhea" id="RHEA-COMP:11605"/>
        <dbReference type="ChEBI" id="CHEBI:15378"/>
        <dbReference type="ChEBI" id="CHEBI:30013"/>
        <dbReference type="ChEBI" id="CHEBI:30616"/>
        <dbReference type="ChEBI" id="CHEBI:61977"/>
        <dbReference type="ChEBI" id="CHEBI:456216"/>
        <dbReference type="EC" id="2.7.11.1"/>
    </reaction>
    <physiologicalReaction direction="left-to-right" evidence="23">
        <dbReference type="Rhea" id="RHEA:46609"/>
    </physiologicalReaction>
</comment>
<feature type="region of interest" description="Disordered" evidence="25">
    <location>
        <begin position="127"/>
        <end position="525"/>
    </location>
</feature>
<dbReference type="Proteomes" id="UP000296049">
    <property type="component" value="Unassembled WGS sequence"/>
</dbReference>
<evidence type="ECO:0000256" key="13">
    <source>
        <dbReference type="ARBA" id="ARBA00022838"/>
    </source>
</evidence>
<dbReference type="GO" id="GO:0000776">
    <property type="term" value="C:kinetochore"/>
    <property type="evidence" value="ECO:0007669"/>
    <property type="project" value="UniProtKB-KW"/>
</dbReference>
<keyword evidence="11" id="KW-0547">Nucleotide-binding</keyword>
<keyword evidence="14" id="KW-0067">ATP-binding</keyword>
<dbReference type="PROSITE" id="PS00108">
    <property type="entry name" value="PROTEIN_KINASE_ST"/>
    <property type="match status" value="1"/>
</dbReference>
<dbReference type="GO" id="GO:0005524">
    <property type="term" value="F:ATP binding"/>
    <property type="evidence" value="ECO:0007669"/>
    <property type="project" value="UniProtKB-KW"/>
</dbReference>
<evidence type="ECO:0000313" key="28">
    <source>
        <dbReference type="Proteomes" id="UP000296049"/>
    </source>
</evidence>
<evidence type="ECO:0000256" key="21">
    <source>
        <dbReference type="ARBA" id="ARBA00031858"/>
    </source>
</evidence>
<dbReference type="InterPro" id="IPR000719">
    <property type="entry name" value="Prot_kinase_dom"/>
</dbReference>